<protein>
    <submittedName>
        <fullName evidence="1">Uncharacterized protein</fullName>
    </submittedName>
</protein>
<sequence length="72" mass="8034">MQLFLDLESGKLIVVVGGLRYSMACIDSKTIRAEPTLPEFDPTAAVTVDRDDFDAAEDVYRLDTVTHPYDPE</sequence>
<keyword evidence="2" id="KW-1185">Reference proteome</keyword>
<reference evidence="1 2" key="1">
    <citation type="submission" date="2018-07" db="EMBL/GenBank/DDBJ databases">
        <title>Genome sequences of Haloplanus sp. CBA1113.</title>
        <authorList>
            <person name="Kim Y.B."/>
            <person name="Roh S.W."/>
        </authorList>
    </citation>
    <scope>NUCLEOTIDE SEQUENCE [LARGE SCALE GENOMIC DNA]</scope>
    <source>
        <strain evidence="1 2">CBA1113</strain>
    </source>
</reference>
<dbReference type="AlphaFoldDB" id="A0A345E291"/>
<evidence type="ECO:0000313" key="1">
    <source>
        <dbReference type="EMBL" id="AXG06313.1"/>
    </source>
</evidence>
<evidence type="ECO:0000313" key="2">
    <source>
        <dbReference type="Proteomes" id="UP000253273"/>
    </source>
</evidence>
<gene>
    <name evidence="1" type="ORF">DU500_07640</name>
</gene>
<dbReference type="GeneID" id="37283247"/>
<dbReference type="RefSeq" id="WP_114585452.1">
    <property type="nucleotide sequence ID" value="NZ_CP031150.1"/>
</dbReference>
<dbReference type="KEGG" id="haj:DU500_07640"/>
<accession>A0A345E291</accession>
<proteinExistence type="predicted"/>
<name>A0A345E291_9EURY</name>
<dbReference type="EMBL" id="CP031150">
    <property type="protein sequence ID" value="AXG06313.1"/>
    <property type="molecule type" value="Genomic_DNA"/>
</dbReference>
<organism evidence="1 2">
    <name type="scientific">Haloplanus rubicundus</name>
    <dbReference type="NCBI Taxonomy" id="1547898"/>
    <lineage>
        <taxon>Archaea</taxon>
        <taxon>Methanobacteriati</taxon>
        <taxon>Methanobacteriota</taxon>
        <taxon>Stenosarchaea group</taxon>
        <taxon>Halobacteria</taxon>
        <taxon>Halobacteriales</taxon>
        <taxon>Haloferacaceae</taxon>
        <taxon>Haloplanus</taxon>
    </lineage>
</organism>
<dbReference type="Gene3D" id="3.70.10.10">
    <property type="match status" value="1"/>
</dbReference>
<dbReference type="Proteomes" id="UP000253273">
    <property type="component" value="Chromosome"/>
</dbReference>
<dbReference type="OrthoDB" id="14749at2157"/>